<dbReference type="Proteomes" id="UP000295050">
    <property type="component" value="Unassembled WGS sequence"/>
</dbReference>
<dbReference type="Pfam" id="PF04391">
    <property type="entry name" value="DUF533"/>
    <property type="match status" value="1"/>
</dbReference>
<dbReference type="AlphaFoldDB" id="A0A4R2RGX8"/>
<evidence type="ECO:0000313" key="2">
    <source>
        <dbReference type="Proteomes" id="UP000295050"/>
    </source>
</evidence>
<reference evidence="1 2" key="1">
    <citation type="submission" date="2019-03" db="EMBL/GenBank/DDBJ databases">
        <title>Genomic Encyclopedia of Type Strains, Phase IV (KMG-IV): sequencing the most valuable type-strain genomes for metagenomic binning, comparative biology and taxonomic classification.</title>
        <authorList>
            <person name="Goeker M."/>
        </authorList>
    </citation>
    <scope>NUCLEOTIDE SEQUENCE [LARGE SCALE GENOMIC DNA]</scope>
    <source>
        <strain evidence="1 2">DSM 24766</strain>
    </source>
</reference>
<organism evidence="1 2">
    <name type="scientific">Rhodovulum bhavnagarense</name>
    <dbReference type="NCBI Taxonomy" id="992286"/>
    <lineage>
        <taxon>Bacteria</taxon>
        <taxon>Pseudomonadati</taxon>
        <taxon>Pseudomonadota</taxon>
        <taxon>Alphaproteobacteria</taxon>
        <taxon>Rhodobacterales</taxon>
        <taxon>Paracoccaceae</taxon>
        <taxon>Rhodovulum</taxon>
    </lineage>
</organism>
<dbReference type="Gene3D" id="1.10.3680.10">
    <property type="entry name" value="TerB-like"/>
    <property type="match status" value="1"/>
</dbReference>
<gene>
    <name evidence="1" type="ORF">EV663_101215</name>
</gene>
<sequence length="238" mass="24352">MSFLKTMASLAVGFAAAKGIDKFQSLGGGAGLASSMKSAAASGNIGNHIGALLVRMQVPGGADGLKDNVKWLGDKARATGDSAMMGIAGLMAALGGAQWAGSGNAKDILNAMGDGTPPGATLEAQSRLLIRAMIQAAKADGAIDAGERAHIMEVLGDATPAERAYVEGEMDRPVDIEALVAETGSYQRTAVYAVSVITANVLNPAEIAYLDRLAAALHLGQAARQRIHKAMRLPQVLS</sequence>
<dbReference type="SUPFAM" id="SSF158682">
    <property type="entry name" value="TerB-like"/>
    <property type="match status" value="1"/>
</dbReference>
<dbReference type="OrthoDB" id="7866618at2"/>
<evidence type="ECO:0000313" key="1">
    <source>
        <dbReference type="EMBL" id="TCP62952.1"/>
    </source>
</evidence>
<proteinExistence type="predicted"/>
<keyword evidence="2" id="KW-1185">Reference proteome</keyword>
<name>A0A4R2RGX8_9RHOB</name>
<dbReference type="InterPro" id="IPR007486">
    <property type="entry name" value="YebE"/>
</dbReference>
<dbReference type="CDD" id="cd07178">
    <property type="entry name" value="terB_like_YebE"/>
    <property type="match status" value="1"/>
</dbReference>
<accession>A0A4R2RGX8</accession>
<dbReference type="InterPro" id="IPR029024">
    <property type="entry name" value="TerB-like"/>
</dbReference>
<comment type="caution">
    <text evidence="1">The sequence shown here is derived from an EMBL/GenBank/DDBJ whole genome shotgun (WGS) entry which is preliminary data.</text>
</comment>
<dbReference type="RefSeq" id="WP_132949913.1">
    <property type="nucleotide sequence ID" value="NZ_SLXU01000001.1"/>
</dbReference>
<protein>
    <submittedName>
        <fullName evidence="1">Uncharacterized protein DUF533</fullName>
    </submittedName>
</protein>
<dbReference type="EMBL" id="SLXU01000001">
    <property type="protein sequence ID" value="TCP62952.1"/>
    <property type="molecule type" value="Genomic_DNA"/>
</dbReference>